<proteinExistence type="predicted"/>
<reference evidence="1 2" key="1">
    <citation type="submission" date="2014-05" db="EMBL/GenBank/DDBJ databases">
        <title>Draft genome sequence of a rare smut relative, Tilletiaria anomala UBC 951.</title>
        <authorList>
            <consortium name="DOE Joint Genome Institute"/>
            <person name="Toome M."/>
            <person name="Kuo A."/>
            <person name="Henrissat B."/>
            <person name="Lipzen A."/>
            <person name="Tritt A."/>
            <person name="Yoshinaga Y."/>
            <person name="Zane M."/>
            <person name="Barry K."/>
            <person name="Grigoriev I.V."/>
            <person name="Spatafora J.W."/>
            <person name="Aimea M.C."/>
        </authorList>
    </citation>
    <scope>NUCLEOTIDE SEQUENCE [LARGE SCALE GENOMIC DNA]</scope>
    <source>
        <strain evidence="1 2">UBC 951</strain>
    </source>
</reference>
<dbReference type="Proteomes" id="UP000027361">
    <property type="component" value="Unassembled WGS sequence"/>
</dbReference>
<protein>
    <submittedName>
        <fullName evidence="1">Uncharacterized protein</fullName>
    </submittedName>
</protein>
<dbReference type="GeneID" id="25264310"/>
<gene>
    <name evidence="1" type="ORF">K437DRAFT_256036</name>
</gene>
<accession>A0A066VZU8</accession>
<dbReference type="RefSeq" id="XP_013243747.1">
    <property type="nucleotide sequence ID" value="XM_013388293.1"/>
</dbReference>
<dbReference type="EMBL" id="JMSN01000032">
    <property type="protein sequence ID" value="KDN47011.1"/>
    <property type="molecule type" value="Genomic_DNA"/>
</dbReference>
<dbReference type="HOGENOM" id="CLU_2211791_0_0_1"/>
<evidence type="ECO:0000313" key="1">
    <source>
        <dbReference type="EMBL" id="KDN47011.1"/>
    </source>
</evidence>
<dbReference type="AlphaFoldDB" id="A0A066VZU8"/>
<sequence>MEAEPELCLMHLLGPTASAGAPGDDQRAVGNNALLLMAASRRRLICRQRGIRGSITAMLKKDRVDSVAAASALRDGSATMTRLERTAGAPCDRSQWIRDSKIVSADE</sequence>
<evidence type="ECO:0000313" key="2">
    <source>
        <dbReference type="Proteomes" id="UP000027361"/>
    </source>
</evidence>
<keyword evidence="2" id="KW-1185">Reference proteome</keyword>
<name>A0A066VZU8_TILAU</name>
<organism evidence="1 2">
    <name type="scientific">Tilletiaria anomala (strain ATCC 24038 / CBS 436.72 / UBC 951)</name>
    <dbReference type="NCBI Taxonomy" id="1037660"/>
    <lineage>
        <taxon>Eukaryota</taxon>
        <taxon>Fungi</taxon>
        <taxon>Dikarya</taxon>
        <taxon>Basidiomycota</taxon>
        <taxon>Ustilaginomycotina</taxon>
        <taxon>Exobasidiomycetes</taxon>
        <taxon>Georgefischeriales</taxon>
        <taxon>Tilletiariaceae</taxon>
        <taxon>Tilletiaria</taxon>
    </lineage>
</organism>
<dbReference type="InParanoid" id="A0A066VZU8"/>
<comment type="caution">
    <text evidence="1">The sequence shown here is derived from an EMBL/GenBank/DDBJ whole genome shotgun (WGS) entry which is preliminary data.</text>
</comment>